<accession>A0A086ZEY3</accession>
<sequence length="86" mass="9320">MKAITKNSRSGSMRLCIRTKLPPPTTAQAAEPKTIDAVARAKCGKLINQADTTFQDCPMTKPCTQIGDSAGKVPIKSWSTIQETRQ</sequence>
<reference evidence="1 2" key="1">
    <citation type="submission" date="2014-03" db="EMBL/GenBank/DDBJ databases">
        <title>Genomics of Bifidobacteria.</title>
        <authorList>
            <person name="Ventura M."/>
            <person name="Milani C."/>
            <person name="Lugli G.A."/>
        </authorList>
    </citation>
    <scope>NUCLEOTIDE SEQUENCE [LARGE SCALE GENOMIC DNA]</scope>
    <source>
        <strain evidence="1 2">DSM 22767</strain>
    </source>
</reference>
<dbReference type="EMBL" id="JGYP01000004">
    <property type="protein sequence ID" value="KFI45083.1"/>
    <property type="molecule type" value="Genomic_DNA"/>
</dbReference>
<protein>
    <submittedName>
        <fullName evidence="1">Uncharacterized protein</fullName>
    </submittedName>
</protein>
<dbReference type="Proteomes" id="UP000029096">
    <property type="component" value="Unassembled WGS sequence"/>
</dbReference>
<proteinExistence type="predicted"/>
<gene>
    <name evidence="1" type="ORF">BBOH_1345</name>
</gene>
<comment type="caution">
    <text evidence="1">The sequence shown here is derived from an EMBL/GenBank/DDBJ whole genome shotgun (WGS) entry which is preliminary data.</text>
</comment>
<evidence type="ECO:0000313" key="2">
    <source>
        <dbReference type="Proteomes" id="UP000029096"/>
    </source>
</evidence>
<dbReference type="AlphaFoldDB" id="A0A086ZEY3"/>
<name>A0A086ZEY3_9BIFI</name>
<evidence type="ECO:0000313" key="1">
    <source>
        <dbReference type="EMBL" id="KFI45083.1"/>
    </source>
</evidence>
<keyword evidence="2" id="KW-1185">Reference proteome</keyword>
<dbReference type="RefSeq" id="WP_156097531.1">
    <property type="nucleotide sequence ID" value="NZ_JDUS01000009.1"/>
</dbReference>
<organism evidence="1 2">
    <name type="scientific">Bifidobacterium bohemicum DSM 22767</name>
    <dbReference type="NCBI Taxonomy" id="1437606"/>
    <lineage>
        <taxon>Bacteria</taxon>
        <taxon>Bacillati</taxon>
        <taxon>Actinomycetota</taxon>
        <taxon>Actinomycetes</taxon>
        <taxon>Bifidobacteriales</taxon>
        <taxon>Bifidobacteriaceae</taxon>
        <taxon>Bifidobacterium</taxon>
    </lineage>
</organism>